<dbReference type="InterPro" id="IPR023210">
    <property type="entry name" value="NADP_OxRdtase_dom"/>
</dbReference>
<evidence type="ECO:0000313" key="3">
    <source>
        <dbReference type="Proteomes" id="UP000261340"/>
    </source>
</evidence>
<feature type="domain" description="NADP-dependent oxidoreductase" evidence="1">
    <location>
        <begin position="19"/>
        <end position="159"/>
    </location>
</feature>
<organism evidence="2 3">
    <name type="scientific">Amphilophus citrinellus</name>
    <name type="common">Midas cichlid</name>
    <name type="synonym">Cichlasoma citrinellum</name>
    <dbReference type="NCBI Taxonomy" id="61819"/>
    <lineage>
        <taxon>Eukaryota</taxon>
        <taxon>Metazoa</taxon>
        <taxon>Chordata</taxon>
        <taxon>Craniata</taxon>
        <taxon>Vertebrata</taxon>
        <taxon>Euteleostomi</taxon>
        <taxon>Actinopterygii</taxon>
        <taxon>Neopterygii</taxon>
        <taxon>Teleostei</taxon>
        <taxon>Neoteleostei</taxon>
        <taxon>Acanthomorphata</taxon>
        <taxon>Ovalentaria</taxon>
        <taxon>Cichlomorphae</taxon>
        <taxon>Cichliformes</taxon>
        <taxon>Cichlidae</taxon>
        <taxon>New World cichlids</taxon>
        <taxon>Cichlasomatinae</taxon>
        <taxon>Heroini</taxon>
        <taxon>Amphilophus</taxon>
    </lineage>
</organism>
<dbReference type="Ensembl" id="ENSACIT00000001463.1">
    <property type="protein sequence ID" value="ENSACIP00000001405.1"/>
    <property type="gene ID" value="ENSACIG00000001165.1"/>
</dbReference>
<dbReference type="AlphaFoldDB" id="A0A3Q0QVE5"/>
<dbReference type="PANTHER" id="PTHR43147:SF2">
    <property type="entry name" value="NADP-DEPENDENT OXIDOREDUCTASE DOMAIN-CONTAINING PROTEIN"/>
    <property type="match status" value="1"/>
</dbReference>
<keyword evidence="3" id="KW-1185">Reference proteome</keyword>
<protein>
    <recommendedName>
        <fullName evidence="1">NADP-dependent oxidoreductase domain-containing protein</fullName>
    </recommendedName>
</protein>
<sequence>MSSVPKVTLSGGLEICRVLNGMWQVSGAHGAVDKARAVEAVQDYVDAGLTTFDMADIYGPAEEIFGQFNTQLKSKSSESPVPALQGLTKYVPRPGPMERKVVEKALQRSMTRMQVDALDCVQFHWWDYGDKRYLEALGHLSDLQQEGIILNVQDINTSIRLQAQLRTLICCFITEAFSLRQLLGRLRPH</sequence>
<dbReference type="SUPFAM" id="SSF51430">
    <property type="entry name" value="NAD(P)-linked oxidoreductase"/>
    <property type="match status" value="1"/>
</dbReference>
<dbReference type="STRING" id="61819.ENSACIP00000001405"/>
<reference evidence="2" key="2">
    <citation type="submission" date="2025-09" db="UniProtKB">
        <authorList>
            <consortium name="Ensembl"/>
        </authorList>
    </citation>
    <scope>IDENTIFICATION</scope>
</reference>
<evidence type="ECO:0000259" key="1">
    <source>
        <dbReference type="Pfam" id="PF00248"/>
    </source>
</evidence>
<reference evidence="2" key="1">
    <citation type="submission" date="2025-08" db="UniProtKB">
        <authorList>
            <consortium name="Ensembl"/>
        </authorList>
    </citation>
    <scope>IDENTIFICATION</scope>
</reference>
<dbReference type="OMA" id="GRIMIRE"/>
<dbReference type="PANTHER" id="PTHR43147">
    <property type="entry name" value="PROTEIN TAS"/>
    <property type="match status" value="1"/>
</dbReference>
<dbReference type="InterPro" id="IPR036812">
    <property type="entry name" value="NAD(P)_OxRdtase_dom_sf"/>
</dbReference>
<proteinExistence type="predicted"/>
<evidence type="ECO:0000313" key="2">
    <source>
        <dbReference type="Ensembl" id="ENSACIP00000001405.1"/>
    </source>
</evidence>
<dbReference type="Gene3D" id="3.20.20.100">
    <property type="entry name" value="NADP-dependent oxidoreductase domain"/>
    <property type="match status" value="1"/>
</dbReference>
<accession>A0A3Q0QVE5</accession>
<dbReference type="Proteomes" id="UP000261340">
    <property type="component" value="Unplaced"/>
</dbReference>
<name>A0A3Q0QVE5_AMPCI</name>
<dbReference type="GeneTree" id="ENSGT00400000023556"/>
<dbReference type="Pfam" id="PF00248">
    <property type="entry name" value="Aldo_ket_red"/>
    <property type="match status" value="1"/>
</dbReference>